<dbReference type="GO" id="GO:0005737">
    <property type="term" value="C:cytoplasm"/>
    <property type="evidence" value="ECO:0007669"/>
    <property type="project" value="UniProtKB-SubCell"/>
</dbReference>
<dbReference type="InterPro" id="IPR019734">
    <property type="entry name" value="TPR_rpt"/>
</dbReference>
<evidence type="ECO:0000256" key="2">
    <source>
        <dbReference type="ARBA" id="ARBA00022490"/>
    </source>
</evidence>
<dbReference type="InterPro" id="IPR051476">
    <property type="entry name" value="Bac_ResReg_Asp_Phosphatase"/>
</dbReference>
<dbReference type="InterPro" id="IPR010982">
    <property type="entry name" value="Lambda_DNA-bd_dom_sf"/>
</dbReference>
<keyword evidence="2" id="KW-0963">Cytoplasm</keyword>
<dbReference type="GO" id="GO:0003677">
    <property type="term" value="F:DNA binding"/>
    <property type="evidence" value="ECO:0007669"/>
    <property type="project" value="InterPro"/>
</dbReference>
<dbReference type="PANTHER" id="PTHR46630:SF1">
    <property type="entry name" value="TETRATRICOPEPTIDE REPEAT PROTEIN 29"/>
    <property type="match status" value="1"/>
</dbReference>
<comment type="subcellular location">
    <subcellularLocation>
        <location evidence="1">Cytoplasm</location>
    </subcellularLocation>
</comment>
<dbReference type="PROSITE" id="PS50943">
    <property type="entry name" value="HTH_CROC1"/>
    <property type="match status" value="1"/>
</dbReference>
<keyword evidence="8" id="KW-1185">Reference proteome</keyword>
<keyword evidence="3" id="KW-0677">Repeat</keyword>
<dbReference type="Pfam" id="PF01381">
    <property type="entry name" value="HTH_3"/>
    <property type="match status" value="1"/>
</dbReference>
<dbReference type="Proteomes" id="UP000027931">
    <property type="component" value="Unassembled WGS sequence"/>
</dbReference>
<dbReference type="Gene3D" id="1.10.260.40">
    <property type="entry name" value="lambda repressor-like DNA-binding domains"/>
    <property type="match status" value="1"/>
</dbReference>
<evidence type="ECO:0000256" key="4">
    <source>
        <dbReference type="ARBA" id="ARBA00022803"/>
    </source>
</evidence>
<dbReference type="InterPro" id="IPR001387">
    <property type="entry name" value="Cro/C1-type_HTH"/>
</dbReference>
<evidence type="ECO:0000313" key="8">
    <source>
        <dbReference type="Proteomes" id="UP000027931"/>
    </source>
</evidence>
<gene>
    <name evidence="7" type="ORF">EL26_03985</name>
</gene>
<reference evidence="7 8" key="1">
    <citation type="journal article" date="2013" name="Int. J. Syst. Evol. Microbiol.">
        <title>Tumebacillus flagellatus sp. nov., an alpha-amylase/pullulanase-producing bacterium isolated from cassava wastewater.</title>
        <authorList>
            <person name="Wang Q."/>
            <person name="Xie N."/>
            <person name="Qin Y."/>
            <person name="Shen N."/>
            <person name="Zhu J."/>
            <person name="Mi H."/>
            <person name="Huang R."/>
        </authorList>
    </citation>
    <scope>NUCLEOTIDE SEQUENCE [LARGE SCALE GENOMIC DNA]</scope>
    <source>
        <strain evidence="7 8">GST4</strain>
    </source>
</reference>
<dbReference type="SMART" id="SM00028">
    <property type="entry name" value="TPR"/>
    <property type="match status" value="6"/>
</dbReference>
<accession>A0A074MG57</accession>
<dbReference type="SUPFAM" id="SSF47413">
    <property type="entry name" value="lambda repressor-like DNA-binding domains"/>
    <property type="match status" value="1"/>
</dbReference>
<protein>
    <recommendedName>
        <fullName evidence="6">HTH cro/C1-type domain-containing protein</fullName>
    </recommendedName>
</protein>
<sequence length="424" mass="48812">MSKGLKLEELCRGICSVSQLSKIETGKAQATDSQVQEFASRFGVPVGALQGEDFFAHEVEEQIQLSRKAFHLKKPEQSFAILKRLRESIDPEKRRDLYVKVVLDEVKNYKALSQWQEVAETLQELLPYDSHLSAVERFELWGLLGVAYVRMKQVEQGCQYYRKAQAAFDECLLEDPKYMKLYYMKSDQLFTMGDYREALRCAEIALRMSQEPEYSLEWRIACQGHVATAASKLGLYEESAKHFQAVVAEAAANQFVFQEALYLTNLGLTYLVMGRMSEGREVLHKSLSRMELVQDVQNGFFWCMPYLIFAKYHVSMGEYRTAEEYLSRADEILKSSPQGAAYLTQGVACEIWAESAKRQGKTSEQIQHLREALRIYEEHQAPREAFERAAELADLLEERGDAEALEMYRLSLQYARKYDRIFAG</sequence>
<dbReference type="Gene3D" id="1.25.40.10">
    <property type="entry name" value="Tetratricopeptide repeat domain"/>
    <property type="match status" value="1"/>
</dbReference>
<dbReference type="EMBL" id="JMIR01000003">
    <property type="protein sequence ID" value="KEO84687.1"/>
    <property type="molecule type" value="Genomic_DNA"/>
</dbReference>
<dbReference type="Pfam" id="PF13181">
    <property type="entry name" value="TPR_8"/>
    <property type="match status" value="1"/>
</dbReference>
<evidence type="ECO:0000256" key="1">
    <source>
        <dbReference type="ARBA" id="ARBA00004496"/>
    </source>
</evidence>
<dbReference type="PANTHER" id="PTHR46630">
    <property type="entry name" value="TETRATRICOPEPTIDE REPEAT PROTEIN 29"/>
    <property type="match status" value="1"/>
</dbReference>
<evidence type="ECO:0000256" key="3">
    <source>
        <dbReference type="ARBA" id="ARBA00022737"/>
    </source>
</evidence>
<organism evidence="7 8">
    <name type="scientific">Tumebacillus flagellatus</name>
    <dbReference type="NCBI Taxonomy" id="1157490"/>
    <lineage>
        <taxon>Bacteria</taxon>
        <taxon>Bacillati</taxon>
        <taxon>Bacillota</taxon>
        <taxon>Bacilli</taxon>
        <taxon>Bacillales</taxon>
        <taxon>Alicyclobacillaceae</taxon>
        <taxon>Tumebacillus</taxon>
    </lineage>
</organism>
<dbReference type="AlphaFoldDB" id="A0A074MG57"/>
<comment type="caution">
    <text evidence="7">The sequence shown here is derived from an EMBL/GenBank/DDBJ whole genome shotgun (WGS) entry which is preliminary data.</text>
</comment>
<name>A0A074MG57_9BACL</name>
<dbReference type="SUPFAM" id="SSF48452">
    <property type="entry name" value="TPR-like"/>
    <property type="match status" value="2"/>
</dbReference>
<proteinExistence type="inferred from homology"/>
<dbReference type="InterPro" id="IPR011990">
    <property type="entry name" value="TPR-like_helical_dom_sf"/>
</dbReference>
<dbReference type="eggNOG" id="ENOG5033KYH">
    <property type="taxonomic scope" value="Bacteria"/>
</dbReference>
<evidence type="ECO:0000313" key="7">
    <source>
        <dbReference type="EMBL" id="KEO84687.1"/>
    </source>
</evidence>
<dbReference type="STRING" id="1157490.EL26_03985"/>
<dbReference type="CDD" id="cd00093">
    <property type="entry name" value="HTH_XRE"/>
    <property type="match status" value="1"/>
</dbReference>
<evidence type="ECO:0000256" key="5">
    <source>
        <dbReference type="ARBA" id="ARBA00038253"/>
    </source>
</evidence>
<keyword evidence="4" id="KW-0802">TPR repeat</keyword>
<evidence type="ECO:0000259" key="6">
    <source>
        <dbReference type="PROSITE" id="PS50943"/>
    </source>
</evidence>
<comment type="similarity">
    <text evidence="5">Belongs to the Rap family.</text>
</comment>
<feature type="domain" description="HTH cro/C1-type" evidence="6">
    <location>
        <begin position="2"/>
        <end position="49"/>
    </location>
</feature>